<dbReference type="PANTHER" id="PTHR48228:SF5">
    <property type="entry name" value="ALPHA-METHYLACYL-COA RACEMASE"/>
    <property type="match status" value="1"/>
</dbReference>
<dbReference type="EMBL" id="CP070619">
    <property type="protein sequence ID" value="QSE92069.1"/>
    <property type="molecule type" value="Genomic_DNA"/>
</dbReference>
<gene>
    <name evidence="1" type="ORF">JWS13_27235</name>
</gene>
<organism evidence="1 2">
    <name type="scientific">Rhodococcus pseudokoreensis</name>
    <dbReference type="NCBI Taxonomy" id="2811421"/>
    <lineage>
        <taxon>Bacteria</taxon>
        <taxon>Bacillati</taxon>
        <taxon>Actinomycetota</taxon>
        <taxon>Actinomycetes</taxon>
        <taxon>Mycobacteriales</taxon>
        <taxon>Nocardiaceae</taxon>
        <taxon>Rhodococcus</taxon>
    </lineage>
</organism>
<dbReference type="SUPFAM" id="SSF89796">
    <property type="entry name" value="CoA-transferase family III (CaiB/BaiF)"/>
    <property type="match status" value="1"/>
</dbReference>
<keyword evidence="1" id="KW-0808">Transferase</keyword>
<dbReference type="GO" id="GO:0016740">
    <property type="term" value="F:transferase activity"/>
    <property type="evidence" value="ECO:0007669"/>
    <property type="project" value="UniProtKB-KW"/>
</dbReference>
<dbReference type="InterPro" id="IPR023606">
    <property type="entry name" value="CoA-Trfase_III_dom_1_sf"/>
</dbReference>
<sequence length="395" mass="42341">MPDQAHISEDGTPSGGPLTGLKVLELGGIGPGPFAAMLLSDMGADVVRVDRPGPESGLGATDVLQRGRRSVVLDLRREESVAVLLQLVEQADVLIEGYRPGVAERLGVGPEDCLARNPRIVYGRMTGWGQSGPWAQMAGHDINYVALTGALNAIGRAGEPPAVPVNMLGDFGAGSTYLVMGVLAALWESRSSGRGQVVDAAIVDGAASLTTMLHGMLHAGSWKDERGVNLLDTGRPWYDVYETSDGRWMTVGALESKFYGQFVTLLGLPEQFARRPKSDGWPELRKHIAERFRSKTQAEWTAVFECTDACVAPVLTLGEAAEHPHLRERQTFVDIAGVRQPAPAPRFDRTPGAVQRPPATLGEHTLEVLTDWGLEGGQELIARGIAGNTYEPAPN</sequence>
<dbReference type="Proteomes" id="UP000662986">
    <property type="component" value="Chromosome"/>
</dbReference>
<reference evidence="1 2" key="1">
    <citation type="journal article" date="2021" name="Microbiol. Resour. Announc.">
        <title>Complete Genome Sequences of Two Rhodococcus sp. Strains with Large and Linear Chromosomes, Isolated from Apple Rhizosphere.</title>
        <authorList>
            <person name="Benning S."/>
            <person name="Brugnone N."/>
            <person name="Siani R."/>
            <person name="Kublik S."/>
            <person name="Schloter M."/>
            <person name="Rad V."/>
        </authorList>
    </citation>
    <scope>NUCLEOTIDE SEQUENCE [LARGE SCALE GENOMIC DNA]</scope>
    <source>
        <strain evidence="1 2">R79</strain>
    </source>
</reference>
<dbReference type="InterPro" id="IPR003673">
    <property type="entry name" value="CoA-Trfase_fam_III"/>
</dbReference>
<dbReference type="Gene3D" id="3.40.50.10540">
    <property type="entry name" value="Crotonobetainyl-coa:carnitine coa-transferase, domain 1"/>
    <property type="match status" value="1"/>
</dbReference>
<dbReference type="Gene3D" id="3.30.1540.10">
    <property type="entry name" value="formyl-coa transferase, domain 3"/>
    <property type="match status" value="1"/>
</dbReference>
<dbReference type="Pfam" id="PF02515">
    <property type="entry name" value="CoA_transf_3"/>
    <property type="match status" value="1"/>
</dbReference>
<dbReference type="PANTHER" id="PTHR48228">
    <property type="entry name" value="SUCCINYL-COA--D-CITRAMALATE COA-TRANSFERASE"/>
    <property type="match status" value="1"/>
</dbReference>
<keyword evidence="2" id="KW-1185">Reference proteome</keyword>
<dbReference type="InterPro" id="IPR044855">
    <property type="entry name" value="CoA-Trfase_III_dom3_sf"/>
</dbReference>
<evidence type="ECO:0000313" key="1">
    <source>
        <dbReference type="EMBL" id="QSE92069.1"/>
    </source>
</evidence>
<reference evidence="1 2" key="2">
    <citation type="journal article" date="2022" name="Arch. Microbiol.">
        <title>Rhodococcus pseudokoreensis sp. nov. isolated from the rhizosphere of young M26 apple rootstocks.</title>
        <authorList>
            <person name="Kampfer P."/>
            <person name="Glaeser S.P."/>
            <person name="Blom J."/>
            <person name="Wolf J."/>
            <person name="Benning S."/>
            <person name="Schloter M."/>
            <person name="Neumann-Schaal M."/>
        </authorList>
    </citation>
    <scope>NUCLEOTIDE SEQUENCE [LARGE SCALE GENOMIC DNA]</scope>
    <source>
        <strain evidence="1 2">R79</strain>
    </source>
</reference>
<proteinExistence type="predicted"/>
<dbReference type="RefSeq" id="WP_087560133.1">
    <property type="nucleotide sequence ID" value="NZ_CP070619.1"/>
</dbReference>
<name>A0A974W6C9_9NOCA</name>
<dbReference type="InterPro" id="IPR050509">
    <property type="entry name" value="CoA-transferase_III"/>
</dbReference>
<evidence type="ECO:0000313" key="2">
    <source>
        <dbReference type="Proteomes" id="UP000662986"/>
    </source>
</evidence>
<protein>
    <submittedName>
        <fullName evidence="1">CoA transferase</fullName>
    </submittedName>
</protein>
<accession>A0A974W6C9</accession>